<evidence type="ECO:0000313" key="12">
    <source>
        <dbReference type="Proteomes" id="UP000250070"/>
    </source>
</evidence>
<dbReference type="InterPro" id="IPR050487">
    <property type="entry name" value="FtsQ_DivIB"/>
</dbReference>
<keyword evidence="2" id="KW-1003">Cell membrane</keyword>
<keyword evidence="6 9" id="KW-0472">Membrane</keyword>
<evidence type="ECO:0000256" key="6">
    <source>
        <dbReference type="ARBA" id="ARBA00023136"/>
    </source>
</evidence>
<dbReference type="GeneID" id="83861527"/>
<evidence type="ECO:0000256" key="7">
    <source>
        <dbReference type="ARBA" id="ARBA00023306"/>
    </source>
</evidence>
<keyword evidence="4 9" id="KW-0812">Transmembrane</keyword>
<dbReference type="GO" id="GO:0051301">
    <property type="term" value="P:cell division"/>
    <property type="evidence" value="ECO:0007669"/>
    <property type="project" value="UniProtKB-KW"/>
</dbReference>
<gene>
    <name evidence="11" type="primary">divIB</name>
    <name evidence="11" type="ORF">NCTC13076_01832</name>
</gene>
<sequence>MKKMEKKKRKLNKKRKYFRIFSRFFIFFSFIFLIIFALKNSNFFNVKSINIEGNQNVSAGKIKKVSQLQKGSKFFVISKKDRIEKLESIPYIEDAKISYNLRGKVTIKVKERLPYYQLESTEYLLVDDKFRILENSDKKSDNLVNLSGFNVENPQAGNYILTNSEDQEKRNLLLSLRQDEYSLHGNIRDIELLDSISTFTTVDGIKIEFGSYSNVDYKLKMLSLILKDISTTNKNAIIIQMEKGESPILITDGEDNKKSDEKEKKTSIKDEEKNKSYREINKLDENAN</sequence>
<dbReference type="RefSeq" id="WP_112890324.1">
    <property type="nucleotide sequence ID" value="NZ_CP068103.1"/>
</dbReference>
<keyword evidence="3 11" id="KW-0132">Cell division</keyword>
<protein>
    <submittedName>
        <fullName evidence="11">Cell division protein DivIB</fullName>
    </submittedName>
</protein>
<evidence type="ECO:0000256" key="1">
    <source>
        <dbReference type="ARBA" id="ARBA00004370"/>
    </source>
</evidence>
<dbReference type="GO" id="GO:0005886">
    <property type="term" value="C:plasma membrane"/>
    <property type="evidence" value="ECO:0007669"/>
    <property type="project" value="TreeGrafter"/>
</dbReference>
<reference evidence="11 12" key="1">
    <citation type="submission" date="2018-06" db="EMBL/GenBank/DDBJ databases">
        <authorList>
            <consortium name="Pathogen Informatics"/>
            <person name="Doyle S."/>
        </authorList>
    </citation>
    <scope>NUCLEOTIDE SEQUENCE [LARGE SCALE GENOMIC DNA]</scope>
    <source>
        <strain evidence="11 12">NCTC13076</strain>
    </source>
</reference>
<organism evidence="11 12">
    <name type="scientific">Peptoniphilus harei</name>
    <dbReference type="NCBI Taxonomy" id="54005"/>
    <lineage>
        <taxon>Bacteria</taxon>
        <taxon>Bacillati</taxon>
        <taxon>Bacillota</taxon>
        <taxon>Tissierellia</taxon>
        <taxon>Tissierellales</taxon>
        <taxon>Peptoniphilaceae</taxon>
        <taxon>Peptoniphilus</taxon>
    </lineage>
</organism>
<evidence type="ECO:0000313" key="11">
    <source>
        <dbReference type="EMBL" id="SPY48745.1"/>
    </source>
</evidence>
<dbReference type="Gene3D" id="3.10.20.310">
    <property type="entry name" value="membrane protein fhac"/>
    <property type="match status" value="1"/>
</dbReference>
<evidence type="ECO:0000256" key="4">
    <source>
        <dbReference type="ARBA" id="ARBA00022692"/>
    </source>
</evidence>
<dbReference type="PANTHER" id="PTHR37820:SF1">
    <property type="entry name" value="CELL DIVISION PROTEIN FTSQ"/>
    <property type="match status" value="1"/>
</dbReference>
<dbReference type="AlphaFoldDB" id="A0A2X1ZXP6"/>
<dbReference type="Proteomes" id="UP000250070">
    <property type="component" value="Unassembled WGS sequence"/>
</dbReference>
<evidence type="ECO:0000256" key="8">
    <source>
        <dbReference type="SAM" id="MobiDB-lite"/>
    </source>
</evidence>
<dbReference type="OrthoDB" id="1697133at2"/>
<dbReference type="STRING" id="54005.HMPREF3229_00938"/>
<feature type="compositionally biased region" description="Basic and acidic residues" evidence="8">
    <location>
        <begin position="254"/>
        <end position="288"/>
    </location>
</feature>
<keyword evidence="5 9" id="KW-1133">Transmembrane helix</keyword>
<dbReference type="InterPro" id="IPR034746">
    <property type="entry name" value="POTRA"/>
</dbReference>
<dbReference type="PANTHER" id="PTHR37820">
    <property type="entry name" value="CELL DIVISION PROTEIN DIVIB"/>
    <property type="match status" value="1"/>
</dbReference>
<accession>A0A2X1ZXP6</accession>
<proteinExistence type="predicted"/>
<evidence type="ECO:0000256" key="2">
    <source>
        <dbReference type="ARBA" id="ARBA00022475"/>
    </source>
</evidence>
<feature type="transmembrane region" description="Helical" evidence="9">
    <location>
        <begin position="20"/>
        <end position="38"/>
    </location>
</feature>
<keyword evidence="7" id="KW-0131">Cell cycle</keyword>
<dbReference type="EMBL" id="UATM01000032">
    <property type="protein sequence ID" value="SPY48745.1"/>
    <property type="molecule type" value="Genomic_DNA"/>
</dbReference>
<comment type="subcellular location">
    <subcellularLocation>
        <location evidence="1">Membrane</location>
    </subcellularLocation>
</comment>
<feature type="domain" description="POTRA" evidence="10">
    <location>
        <begin position="44"/>
        <end position="112"/>
    </location>
</feature>
<dbReference type="InterPro" id="IPR013685">
    <property type="entry name" value="POTRA_FtsQ_type"/>
</dbReference>
<name>A0A2X1ZXP6_9FIRM</name>
<dbReference type="Pfam" id="PF08478">
    <property type="entry name" value="POTRA_1"/>
    <property type="match status" value="1"/>
</dbReference>
<evidence type="ECO:0000256" key="5">
    <source>
        <dbReference type="ARBA" id="ARBA00022989"/>
    </source>
</evidence>
<evidence type="ECO:0000259" key="10">
    <source>
        <dbReference type="PROSITE" id="PS51779"/>
    </source>
</evidence>
<feature type="region of interest" description="Disordered" evidence="8">
    <location>
        <begin position="249"/>
        <end position="288"/>
    </location>
</feature>
<dbReference type="PROSITE" id="PS51779">
    <property type="entry name" value="POTRA"/>
    <property type="match status" value="1"/>
</dbReference>
<evidence type="ECO:0000256" key="3">
    <source>
        <dbReference type="ARBA" id="ARBA00022618"/>
    </source>
</evidence>
<evidence type="ECO:0000256" key="9">
    <source>
        <dbReference type="SAM" id="Phobius"/>
    </source>
</evidence>